<accession>A0A840BY08</accession>
<name>A0A840BY08_9HYPH</name>
<reference evidence="1 2" key="1">
    <citation type="submission" date="2020-08" db="EMBL/GenBank/DDBJ databases">
        <title>Genomic Encyclopedia of Type Strains, Phase IV (KMG-IV): sequencing the most valuable type-strain genomes for metagenomic binning, comparative biology and taxonomic classification.</title>
        <authorList>
            <person name="Goeker M."/>
        </authorList>
    </citation>
    <scope>NUCLEOTIDE SEQUENCE [LARGE SCALE GENOMIC DNA]</scope>
    <source>
        <strain evidence="1 2">DSM 103737</strain>
    </source>
</reference>
<comment type="caution">
    <text evidence="1">The sequence shown here is derived from an EMBL/GenBank/DDBJ whole genome shotgun (WGS) entry which is preliminary data.</text>
</comment>
<dbReference type="RefSeq" id="WP_183317543.1">
    <property type="nucleotide sequence ID" value="NZ_JACIEN010000004.1"/>
</dbReference>
<keyword evidence="2" id="KW-1185">Reference proteome</keyword>
<proteinExistence type="predicted"/>
<gene>
    <name evidence="1" type="ORF">GGR16_003448</name>
</gene>
<organism evidence="1 2">
    <name type="scientific">Chelatococcus caeni</name>
    <dbReference type="NCBI Taxonomy" id="1348468"/>
    <lineage>
        <taxon>Bacteria</taxon>
        <taxon>Pseudomonadati</taxon>
        <taxon>Pseudomonadota</taxon>
        <taxon>Alphaproteobacteria</taxon>
        <taxon>Hyphomicrobiales</taxon>
        <taxon>Chelatococcaceae</taxon>
        <taxon>Chelatococcus</taxon>
    </lineage>
</organism>
<dbReference type="EMBL" id="JACIEN010000004">
    <property type="protein sequence ID" value="MBB4018401.1"/>
    <property type="molecule type" value="Genomic_DNA"/>
</dbReference>
<dbReference type="Proteomes" id="UP000577362">
    <property type="component" value="Unassembled WGS sequence"/>
</dbReference>
<evidence type="ECO:0000313" key="2">
    <source>
        <dbReference type="Proteomes" id="UP000577362"/>
    </source>
</evidence>
<sequence length="52" mass="5566">MLVYGTYAVLFSTGVAVRAYQRFFRAIEGAFGAVFGAVGAHLLADGVRELRA</sequence>
<dbReference type="AlphaFoldDB" id="A0A840BY08"/>
<evidence type="ECO:0000313" key="1">
    <source>
        <dbReference type="EMBL" id="MBB4018401.1"/>
    </source>
</evidence>
<protein>
    <submittedName>
        <fullName evidence="1">Threonine/homoserine/homoserine lactone efflux protein</fullName>
    </submittedName>
</protein>